<feature type="non-terminal residue" evidence="11">
    <location>
        <position position="376"/>
    </location>
</feature>
<feature type="region of interest" description="Disordered" evidence="9">
    <location>
        <begin position="278"/>
        <end position="346"/>
    </location>
</feature>
<evidence type="ECO:0000256" key="9">
    <source>
        <dbReference type="SAM" id="MobiDB-lite"/>
    </source>
</evidence>
<dbReference type="Gene3D" id="2.10.25.10">
    <property type="entry name" value="Laminin"/>
    <property type="match status" value="2"/>
</dbReference>
<evidence type="ECO:0000256" key="1">
    <source>
        <dbReference type="ARBA" id="ARBA00022536"/>
    </source>
</evidence>
<evidence type="ECO:0000256" key="5">
    <source>
        <dbReference type="ARBA" id="ARBA00022989"/>
    </source>
</evidence>
<dbReference type="Gene3D" id="4.10.900.10">
    <property type="entry name" value="TCF3-CBD (Catenin binding domain)"/>
    <property type="match status" value="1"/>
</dbReference>
<dbReference type="PROSITE" id="PS00022">
    <property type="entry name" value="EGF_1"/>
    <property type="match status" value="2"/>
</dbReference>
<comment type="caution">
    <text evidence="7">Lacks conserved residue(s) required for the propagation of feature annotation.</text>
</comment>
<dbReference type="GO" id="GO:0045197">
    <property type="term" value="P:establishment or maintenance of epithelial cell apical/basal polarity"/>
    <property type="evidence" value="ECO:0007669"/>
    <property type="project" value="TreeGrafter"/>
</dbReference>
<gene>
    <name evidence="11" type="primary">CadN-L22</name>
    <name evidence="11" type="ORF">Hamer_G024845</name>
</gene>
<dbReference type="SUPFAM" id="SSF57184">
    <property type="entry name" value="Growth factor receptor domain"/>
    <property type="match status" value="1"/>
</dbReference>
<dbReference type="PROSITE" id="PS01186">
    <property type="entry name" value="EGF_2"/>
    <property type="match status" value="2"/>
</dbReference>
<dbReference type="InterPro" id="IPR000742">
    <property type="entry name" value="EGF"/>
</dbReference>
<feature type="domain" description="EGF-like" evidence="10">
    <location>
        <begin position="193"/>
        <end position="230"/>
    </location>
</feature>
<name>A0A8J5MPE7_HOMAM</name>
<comment type="function">
    <text evidence="8">Cadherins are calcium-dependent cell adhesion proteins.</text>
</comment>
<dbReference type="InterPro" id="IPR001881">
    <property type="entry name" value="EGF-like_Ca-bd_dom"/>
</dbReference>
<dbReference type="InterPro" id="IPR000233">
    <property type="entry name" value="Cadherin_Y-type_LIR"/>
</dbReference>
<proteinExistence type="predicted"/>
<dbReference type="FunFam" id="2.10.25.10:FF:000066">
    <property type="entry name" value="FAT atypical cadherin 4"/>
    <property type="match status" value="1"/>
</dbReference>
<dbReference type="GO" id="GO:0005509">
    <property type="term" value="F:calcium ion binding"/>
    <property type="evidence" value="ECO:0007669"/>
    <property type="project" value="InterPro"/>
</dbReference>
<evidence type="ECO:0000259" key="10">
    <source>
        <dbReference type="PROSITE" id="PS50026"/>
    </source>
</evidence>
<organism evidence="11 12">
    <name type="scientific">Homarus americanus</name>
    <name type="common">American lobster</name>
    <dbReference type="NCBI Taxonomy" id="6706"/>
    <lineage>
        <taxon>Eukaryota</taxon>
        <taxon>Metazoa</taxon>
        <taxon>Ecdysozoa</taxon>
        <taxon>Arthropoda</taxon>
        <taxon>Crustacea</taxon>
        <taxon>Multicrustacea</taxon>
        <taxon>Malacostraca</taxon>
        <taxon>Eumalacostraca</taxon>
        <taxon>Eucarida</taxon>
        <taxon>Decapoda</taxon>
        <taxon>Pleocyemata</taxon>
        <taxon>Astacidea</taxon>
        <taxon>Nephropoidea</taxon>
        <taxon>Nephropidae</taxon>
        <taxon>Homarus</taxon>
    </lineage>
</organism>
<evidence type="ECO:0000313" key="11">
    <source>
        <dbReference type="EMBL" id="KAG7158557.1"/>
    </source>
</evidence>
<dbReference type="InterPro" id="IPR027397">
    <property type="entry name" value="Catenin-bd_sf"/>
</dbReference>
<dbReference type="PANTHER" id="PTHR24049">
    <property type="entry name" value="CRUMBS FAMILY MEMBER"/>
    <property type="match status" value="1"/>
</dbReference>
<feature type="disulfide bond" evidence="7">
    <location>
        <begin position="220"/>
        <end position="229"/>
    </location>
</feature>
<evidence type="ECO:0000313" key="12">
    <source>
        <dbReference type="Proteomes" id="UP000747542"/>
    </source>
</evidence>
<dbReference type="Pfam" id="PF01049">
    <property type="entry name" value="CADH_Y-type_LIR"/>
    <property type="match status" value="1"/>
</dbReference>
<dbReference type="Pfam" id="PF00008">
    <property type="entry name" value="EGF"/>
    <property type="match status" value="1"/>
</dbReference>
<evidence type="ECO:0000256" key="3">
    <source>
        <dbReference type="ARBA" id="ARBA00022729"/>
    </source>
</evidence>
<evidence type="ECO:0000256" key="4">
    <source>
        <dbReference type="ARBA" id="ARBA00022737"/>
    </source>
</evidence>
<dbReference type="InterPro" id="IPR009030">
    <property type="entry name" value="Growth_fac_rcpt_cys_sf"/>
</dbReference>
<dbReference type="Proteomes" id="UP000747542">
    <property type="component" value="Unassembled WGS sequence"/>
</dbReference>
<dbReference type="InterPro" id="IPR051022">
    <property type="entry name" value="Notch_Cell-Fate_Det"/>
</dbReference>
<keyword evidence="12" id="KW-1185">Reference proteome</keyword>
<dbReference type="GO" id="GO:0009887">
    <property type="term" value="P:animal organ morphogenesis"/>
    <property type="evidence" value="ECO:0007669"/>
    <property type="project" value="UniProtKB-ARBA"/>
</dbReference>
<dbReference type="SMART" id="SM00179">
    <property type="entry name" value="EGF_CA"/>
    <property type="match status" value="2"/>
</dbReference>
<accession>A0A8J5MPE7</accession>
<dbReference type="GO" id="GO:0007156">
    <property type="term" value="P:homophilic cell adhesion via plasma membrane adhesion molecules"/>
    <property type="evidence" value="ECO:0007669"/>
    <property type="project" value="InterPro"/>
</dbReference>
<reference evidence="11" key="1">
    <citation type="journal article" date="2021" name="Sci. Adv.">
        <title>The American lobster genome reveals insights on longevity, neural, and immune adaptations.</title>
        <authorList>
            <person name="Polinski J.M."/>
            <person name="Zimin A.V."/>
            <person name="Clark K.F."/>
            <person name="Kohn A.B."/>
            <person name="Sadowski N."/>
            <person name="Timp W."/>
            <person name="Ptitsyn A."/>
            <person name="Khanna P."/>
            <person name="Romanova D.Y."/>
            <person name="Williams P."/>
            <person name="Greenwood S.J."/>
            <person name="Moroz L.L."/>
            <person name="Walt D.R."/>
            <person name="Bodnar A.G."/>
        </authorList>
    </citation>
    <scope>NUCLEOTIDE SEQUENCE</scope>
    <source>
        <strain evidence="11">GMGI-L3</strain>
    </source>
</reference>
<dbReference type="EMBL" id="JAHLQT010034664">
    <property type="protein sequence ID" value="KAG7158557.1"/>
    <property type="molecule type" value="Genomic_DNA"/>
</dbReference>
<keyword evidence="5" id="KW-1133">Transmembrane helix</keyword>
<evidence type="ECO:0000256" key="8">
    <source>
        <dbReference type="RuleBase" id="RU004357"/>
    </source>
</evidence>
<protein>
    <submittedName>
        <fullName evidence="11">Neural-cadherin-like 22</fullName>
    </submittedName>
</protein>
<evidence type="ECO:0000256" key="6">
    <source>
        <dbReference type="ARBA" id="ARBA00023157"/>
    </source>
</evidence>
<feature type="disulfide bond" evidence="7">
    <location>
        <begin position="12"/>
        <end position="21"/>
    </location>
</feature>
<dbReference type="GO" id="GO:0007157">
    <property type="term" value="P:heterophilic cell-cell adhesion via plasma membrane cell adhesion molecules"/>
    <property type="evidence" value="ECO:0007669"/>
    <property type="project" value="TreeGrafter"/>
</dbReference>
<dbReference type="GO" id="GO:0032991">
    <property type="term" value="C:protein-containing complex"/>
    <property type="evidence" value="ECO:0007669"/>
    <property type="project" value="TreeGrafter"/>
</dbReference>
<dbReference type="GO" id="GO:0005886">
    <property type="term" value="C:plasma membrane"/>
    <property type="evidence" value="ECO:0007669"/>
    <property type="project" value="TreeGrafter"/>
</dbReference>
<dbReference type="InterPro" id="IPR013320">
    <property type="entry name" value="ConA-like_dom_sf"/>
</dbReference>
<keyword evidence="4" id="KW-0677">Repeat</keyword>
<dbReference type="SUPFAM" id="SSF49899">
    <property type="entry name" value="Concanavalin A-like lectins/glucanases"/>
    <property type="match status" value="1"/>
</dbReference>
<keyword evidence="5" id="KW-0472">Membrane</keyword>
<dbReference type="PROSITE" id="PS50026">
    <property type="entry name" value="EGF_3"/>
    <property type="match status" value="2"/>
</dbReference>
<evidence type="ECO:0000256" key="7">
    <source>
        <dbReference type="PROSITE-ProRule" id="PRU00076"/>
    </source>
</evidence>
<keyword evidence="2" id="KW-0812">Transmembrane</keyword>
<keyword evidence="6 7" id="KW-1015">Disulfide bond</keyword>
<dbReference type="CDD" id="cd00054">
    <property type="entry name" value="EGF_CA"/>
    <property type="match status" value="1"/>
</dbReference>
<keyword evidence="3" id="KW-0732">Signal</keyword>
<evidence type="ECO:0000256" key="2">
    <source>
        <dbReference type="ARBA" id="ARBA00022692"/>
    </source>
</evidence>
<feature type="compositionally biased region" description="Polar residues" evidence="9">
    <location>
        <begin position="286"/>
        <end position="321"/>
    </location>
</feature>
<comment type="caution">
    <text evidence="11">The sequence shown here is derived from an EMBL/GenBank/DDBJ whole genome shotgun (WGS) entry which is preliminary data.</text>
</comment>
<dbReference type="SMART" id="SM00181">
    <property type="entry name" value="EGF"/>
    <property type="match status" value="2"/>
</dbReference>
<sequence length="376" mass="39292">CEGSPGGLRCVCQPGWAGVGCSSPTTPTTFHLHSFVKLALSFTPLGYTTSISLRQGSATFLTADDGDGELYQASVSLEGRQLLSVDRLEGVHVGGTAEYVGLTVVKVHGDFYDGCMDDVRISGRGVPLPPEVNKTAWGRVGVARGVEGGCRAPPACANVTCRAPLTCVDTWRSYHCGCGQGQAWDEGTTTCVEADECVWRPCLHGGSCLNTSPAGFVCACPVGFSGQHCHLPDVGETSLKLSLGALVAIVVWCTLLFHVDVLQVDAASVTSSLEEQQRRGGAFHTTPLTHHQAPCSSNVGDAQRSSTTTGDTQKRGSQNGCSRGAPENPPAGDDLRNYAYEGEGSSPGSLSSCLESCSGSAKFLGGFREVAHMLES</sequence>
<dbReference type="AlphaFoldDB" id="A0A8J5MPE7"/>
<dbReference type="PANTHER" id="PTHR24049:SF22">
    <property type="entry name" value="DROSOPHILA CRUMBS HOMOLOG"/>
    <property type="match status" value="1"/>
</dbReference>
<feature type="domain" description="EGF-like" evidence="10">
    <location>
        <begin position="1"/>
        <end position="22"/>
    </location>
</feature>
<keyword evidence="1 7" id="KW-0245">EGF-like domain</keyword>